<dbReference type="PANTHER" id="PTHR43102:SF2">
    <property type="entry name" value="GAF DOMAIN-CONTAINING PROTEIN"/>
    <property type="match status" value="1"/>
</dbReference>
<evidence type="ECO:0000313" key="2">
    <source>
        <dbReference type="EMBL" id="RSK51026.1"/>
    </source>
</evidence>
<evidence type="ECO:0000259" key="1">
    <source>
        <dbReference type="SMART" id="SM00065"/>
    </source>
</evidence>
<accession>A0A3R9P8D3</accession>
<name>A0A3R9P8D3_9BACT</name>
<keyword evidence="3" id="KW-1185">Reference proteome</keyword>
<dbReference type="RefSeq" id="WP_125417503.1">
    <property type="nucleotide sequence ID" value="NZ_RWIT01000001.1"/>
</dbReference>
<reference evidence="2 3" key="1">
    <citation type="submission" date="2018-12" db="EMBL/GenBank/DDBJ databases">
        <authorList>
            <person name="Feng G."/>
            <person name="Zhu H."/>
        </authorList>
    </citation>
    <scope>NUCLEOTIDE SEQUENCE [LARGE SCALE GENOMIC DNA]</scope>
    <source>
        <strain evidence="2 3">KCTC 12533</strain>
    </source>
</reference>
<dbReference type="InterPro" id="IPR003018">
    <property type="entry name" value="GAF"/>
</dbReference>
<evidence type="ECO:0000313" key="3">
    <source>
        <dbReference type="Proteomes" id="UP000273500"/>
    </source>
</evidence>
<dbReference type="Pfam" id="PF01590">
    <property type="entry name" value="GAF"/>
    <property type="match status" value="1"/>
</dbReference>
<organism evidence="2 3">
    <name type="scientific">Hymenobacter rigui</name>
    <dbReference type="NCBI Taxonomy" id="334424"/>
    <lineage>
        <taxon>Bacteria</taxon>
        <taxon>Pseudomonadati</taxon>
        <taxon>Bacteroidota</taxon>
        <taxon>Cytophagia</taxon>
        <taxon>Cytophagales</taxon>
        <taxon>Hymenobacteraceae</taxon>
        <taxon>Hymenobacter</taxon>
    </lineage>
</organism>
<dbReference type="SUPFAM" id="SSF55781">
    <property type="entry name" value="GAF domain-like"/>
    <property type="match status" value="1"/>
</dbReference>
<dbReference type="AlphaFoldDB" id="A0A3R9P8D3"/>
<proteinExistence type="predicted"/>
<feature type="domain" description="GAF" evidence="1">
    <location>
        <begin position="21"/>
        <end position="163"/>
    </location>
</feature>
<dbReference type="InterPro" id="IPR029016">
    <property type="entry name" value="GAF-like_dom_sf"/>
</dbReference>
<gene>
    <name evidence="2" type="ORF">EI291_01530</name>
</gene>
<sequence>MNPDDPGRLAALDSYDILYSAREKLFDDVVELASYIFSVPVARIAFVQPQAVWHKASAGMEPQEVLAPEQSLCPRAIVAPEPVLVYPDLEATPDQSTPAMRARNLRFYAGAPLQTSQGHCLGTLCLAGYEARQFTVAEQGLLRQLAALVMQALEARRHLRTAQTPTAWEKLRREAEEILHNQMAMVRYLKARGAGQVPVPETLLTPIGKQLAEVAQVLTVAG</sequence>
<dbReference type="OrthoDB" id="9811889at2"/>
<dbReference type="Gene3D" id="3.30.450.40">
    <property type="match status" value="1"/>
</dbReference>
<dbReference type="Proteomes" id="UP000273500">
    <property type="component" value="Unassembled WGS sequence"/>
</dbReference>
<dbReference type="PANTHER" id="PTHR43102">
    <property type="entry name" value="SLR1143 PROTEIN"/>
    <property type="match status" value="1"/>
</dbReference>
<protein>
    <submittedName>
        <fullName evidence="2">GAF domain-containing protein</fullName>
    </submittedName>
</protein>
<dbReference type="SMART" id="SM00065">
    <property type="entry name" value="GAF"/>
    <property type="match status" value="1"/>
</dbReference>
<comment type="caution">
    <text evidence="2">The sequence shown here is derived from an EMBL/GenBank/DDBJ whole genome shotgun (WGS) entry which is preliminary data.</text>
</comment>
<dbReference type="EMBL" id="RWIT01000001">
    <property type="protein sequence ID" value="RSK51026.1"/>
    <property type="molecule type" value="Genomic_DNA"/>
</dbReference>